<comment type="similarity">
    <text evidence="4">In the C-terminal section; belongs to the NnrD/CARKD family.</text>
</comment>
<sequence length="595" mass="63994">MMRLSKLPFRCITSGYYEERLQSCVWSAAWLRQAEEEAAREHKITLYDLMQRAGKAAFGVFRREYPSSRHWLILCGSGNNGGDGFEVARLAADDKLRVTVLAVKGTKPLPPEASAAHAALLKRGDVKIHDAGQWKEADLAEDVDLVVDGLLGTGITGAPRADYARLIELANALPVPCVSIDIPSGLNAETGAVEGVCVRAEHTVTFIALKPGLITGQARNYTGTLHYDCLQLGEWMLDPKRQSQLFCRRIVSSHLKTIFAQTPSPCAHKGSNGRLLLVGGDHKFGGAIIMAAEAALNTGVGLVRVVTRSAHIGPILSRCPEVMAYDTEECSLPDLIQWSTCVAVGPGIGQAVWAERVVLQIAHTREYFTEKPFLLDADALNLFSKMVSSGNLKEFGLLERKNKKTVITPHPGEAARLLQCTIEEVEKDRFQAAKKLADLYGFTVLLKGPGTVICAAEDIDISVDALNTAHGILSSRCVVSDAGNNGMATGGFGDVLTGVISGFLAQEFSVWQATCGGCLAHSTAADLAAAAQGGVRGLRATSLFEHILTCVNPLTERQCVSLKTGRNIDDCDGRGEPEDSEKKSKVEKSEKEGRA</sequence>
<feature type="binding site" evidence="18">
    <location>
        <position position="148"/>
    </location>
    <ligand>
        <name>K(+)</name>
        <dbReference type="ChEBI" id="CHEBI:29103"/>
    </ligand>
</feature>
<feature type="binding site" evidence="17">
    <location>
        <begin position="410"/>
        <end position="416"/>
    </location>
    <ligand>
        <name>(6S)-NADPHX</name>
        <dbReference type="ChEBI" id="CHEBI:64076"/>
    </ligand>
</feature>
<dbReference type="SMR" id="A0A2V2X107"/>
<dbReference type="Proteomes" id="UP000246078">
    <property type="component" value="Unassembled WGS sequence"/>
</dbReference>
<dbReference type="VEuPathDB" id="TriTrypDB:TCSYLVIO_010611"/>
<feature type="binding site" evidence="18">
    <location>
        <position position="184"/>
    </location>
    <ligand>
        <name>K(+)</name>
        <dbReference type="ChEBI" id="CHEBI:29103"/>
    </ligand>
</feature>
<dbReference type="Pfam" id="PF03853">
    <property type="entry name" value="YjeF_N"/>
    <property type="match status" value="1"/>
</dbReference>
<comment type="catalytic activity">
    <reaction evidence="1 18">
        <text>(6R)-NADHX = (6S)-NADHX</text>
        <dbReference type="Rhea" id="RHEA:32215"/>
        <dbReference type="ChEBI" id="CHEBI:64074"/>
        <dbReference type="ChEBI" id="CHEBI:64075"/>
        <dbReference type="EC" id="5.1.99.6"/>
    </reaction>
</comment>
<dbReference type="VEuPathDB" id="TriTrypDB:TcCLB.506795.44"/>
<feature type="binding site" evidence="17">
    <location>
        <begin position="447"/>
        <end position="451"/>
    </location>
    <ligand>
        <name>ATP</name>
        <dbReference type="ChEBI" id="CHEBI:30616"/>
    </ligand>
</feature>
<dbReference type="PROSITE" id="PS01050">
    <property type="entry name" value="YJEF_C_2"/>
    <property type="match status" value="1"/>
</dbReference>
<dbReference type="NCBIfam" id="TIGR00197">
    <property type="entry name" value="yjeF_nterm"/>
    <property type="match status" value="1"/>
</dbReference>
<comment type="similarity">
    <text evidence="3">In the N-terminal section; belongs to the NnrE/AIBP family.</text>
</comment>
<comment type="function">
    <text evidence="17">Catalyzes the dehydration of the S-form of NAD(P)HX at the expense of ATP, which is converted to ADP. Together with NAD(P)HX epimerase, which catalyzes the epimerization of the S- and R-forms, the enzyme allows the repair of both epimers of NAD(P)HX, a damaged form of NAD(P)H that is a result of enzymatic or heat-dependent hydration.</text>
</comment>
<dbReference type="HAMAP" id="MF_01966">
    <property type="entry name" value="NADHX_epimerase"/>
    <property type="match status" value="1"/>
</dbReference>
<comment type="function">
    <text evidence="14">Bifunctional enzyme that catalyzes the epimerization of the S- and R-forms of NAD(P)HX and the dehydration of the S-form of NAD(P)HX at the expense of ADP, which is converted to AMP. This allows the repair of both epimers of NAD(P)HX, a damaged form of NAD(P)H that is a result of enzymatic or heat-dependent hydration.</text>
</comment>
<evidence type="ECO:0000256" key="13">
    <source>
        <dbReference type="ARBA" id="ARBA00023268"/>
    </source>
</evidence>
<dbReference type="GO" id="GO:0047453">
    <property type="term" value="F:ATP-dependent NAD(P)H-hydrate dehydratase activity"/>
    <property type="evidence" value="ECO:0007669"/>
    <property type="project" value="UniProtKB-UniRule"/>
</dbReference>
<proteinExistence type="inferred from homology"/>
<dbReference type="FunFam" id="3.40.50.10260:FF:000003">
    <property type="entry name" value="Multifunctional fusion protein"/>
    <property type="match status" value="1"/>
</dbReference>
<dbReference type="AlphaFoldDB" id="A0A2V2X107"/>
<dbReference type="VEuPathDB" id="TriTrypDB:C3747_35g252"/>
<dbReference type="PANTHER" id="PTHR12592">
    <property type="entry name" value="ATP-DEPENDENT (S)-NAD(P)H-HYDRATE DEHYDRATASE FAMILY MEMBER"/>
    <property type="match status" value="1"/>
</dbReference>
<dbReference type="EC" id="4.2.1.93" evidence="17"/>
<evidence type="ECO:0000256" key="9">
    <source>
        <dbReference type="ARBA" id="ARBA00022958"/>
    </source>
</evidence>
<evidence type="ECO:0000313" key="23">
    <source>
        <dbReference type="Proteomes" id="UP000246078"/>
    </source>
</evidence>
<dbReference type="GO" id="GO:0046496">
    <property type="term" value="P:nicotinamide nucleotide metabolic process"/>
    <property type="evidence" value="ECO:0007669"/>
    <property type="project" value="UniProtKB-UniRule"/>
</dbReference>
<dbReference type="PROSITE" id="PS51385">
    <property type="entry name" value="YJEF_N"/>
    <property type="match status" value="1"/>
</dbReference>
<keyword evidence="17" id="KW-0597">Phosphoprotein</keyword>
<dbReference type="Gene3D" id="3.40.1190.20">
    <property type="match status" value="1"/>
</dbReference>
<evidence type="ECO:0000256" key="1">
    <source>
        <dbReference type="ARBA" id="ARBA00000013"/>
    </source>
</evidence>
<dbReference type="GO" id="GO:0052855">
    <property type="term" value="F:ADP-dependent NAD(P)H-hydrate dehydratase activity"/>
    <property type="evidence" value="ECO:0007669"/>
    <property type="project" value="UniProtKB-EC"/>
</dbReference>
<comment type="cofactor">
    <cofactor evidence="17">
        <name>Mg(2+)</name>
        <dbReference type="ChEBI" id="CHEBI:18420"/>
    </cofactor>
</comment>
<evidence type="ECO:0000256" key="14">
    <source>
        <dbReference type="ARBA" id="ARBA00025153"/>
    </source>
</evidence>
<evidence type="ECO:0000256" key="5">
    <source>
        <dbReference type="ARBA" id="ARBA00022723"/>
    </source>
</evidence>
<dbReference type="VEuPathDB" id="TriTrypDB:TCDM_06752"/>
<feature type="binding site" evidence="17">
    <location>
        <begin position="484"/>
        <end position="493"/>
    </location>
    <ligand>
        <name>ATP</name>
        <dbReference type="ChEBI" id="CHEBI:30616"/>
    </ligand>
</feature>
<feature type="binding site" evidence="17">
    <location>
        <position position="494"/>
    </location>
    <ligand>
        <name>(6S)-NADPHX</name>
        <dbReference type="ChEBI" id="CHEBI:64076"/>
    </ligand>
</feature>
<accession>A0A2V2X107</accession>
<feature type="binding site" evidence="18">
    <location>
        <begin position="79"/>
        <end position="83"/>
    </location>
    <ligand>
        <name>(6S)-NADPHX</name>
        <dbReference type="ChEBI" id="CHEBI:64076"/>
    </ligand>
</feature>
<comment type="catalytic activity">
    <reaction evidence="2 18">
        <text>(6R)-NADPHX = (6S)-NADPHX</text>
        <dbReference type="Rhea" id="RHEA:32227"/>
        <dbReference type="ChEBI" id="CHEBI:64076"/>
        <dbReference type="ChEBI" id="CHEBI:64077"/>
        <dbReference type="EC" id="5.1.99.6"/>
    </reaction>
</comment>
<feature type="binding site" evidence="17">
    <location>
        <position position="347"/>
    </location>
    <ligand>
        <name>(6S)-NADPHX</name>
        <dbReference type="ChEBI" id="CHEBI:64076"/>
    </ligand>
</feature>
<keyword evidence="6 17" id="KW-0547">Nucleotide-binding</keyword>
<evidence type="ECO:0000256" key="12">
    <source>
        <dbReference type="ARBA" id="ARBA00023239"/>
    </source>
</evidence>
<name>A0A2V2X107_TRYCR</name>
<comment type="similarity">
    <text evidence="17">Belongs to the NnrD/CARKD family.</text>
</comment>
<feature type="region of interest" description="Disordered" evidence="19">
    <location>
        <begin position="568"/>
        <end position="595"/>
    </location>
</feature>
<dbReference type="VEuPathDB" id="TriTrypDB:ECC02_005070"/>
<keyword evidence="8" id="KW-0521">NADP</keyword>
<dbReference type="VEuPathDB" id="TriTrypDB:TcG_04520"/>
<feature type="binding site" evidence="18">
    <location>
        <position position="80"/>
    </location>
    <ligand>
        <name>K(+)</name>
        <dbReference type="ChEBI" id="CHEBI:29103"/>
    </ligand>
</feature>
<evidence type="ECO:0000256" key="7">
    <source>
        <dbReference type="ARBA" id="ARBA00022840"/>
    </source>
</evidence>
<dbReference type="SUPFAM" id="SSF64153">
    <property type="entry name" value="YjeF N-terminal domain-like"/>
    <property type="match status" value="1"/>
</dbReference>
<feature type="binding site" evidence="18">
    <location>
        <position position="163"/>
    </location>
    <ligand>
        <name>(6S)-NADPHX</name>
        <dbReference type="ChEBI" id="CHEBI:64076"/>
    </ligand>
</feature>
<keyword evidence="7 17" id="KW-0067">ATP-binding</keyword>
<dbReference type="GO" id="GO:0046872">
    <property type="term" value="F:metal ion binding"/>
    <property type="evidence" value="ECO:0007669"/>
    <property type="project" value="UniProtKB-KW"/>
</dbReference>
<dbReference type="OrthoDB" id="10064708at2759"/>
<dbReference type="GO" id="GO:0110051">
    <property type="term" value="P:metabolite repair"/>
    <property type="evidence" value="ECO:0007669"/>
    <property type="project" value="TreeGrafter"/>
</dbReference>
<feature type="binding site" evidence="18">
    <location>
        <begin position="152"/>
        <end position="158"/>
    </location>
    <ligand>
        <name>(6S)-NADPHX</name>
        <dbReference type="ChEBI" id="CHEBI:64076"/>
    </ligand>
</feature>
<keyword evidence="11 18" id="KW-0413">Isomerase</keyword>
<dbReference type="Gene3D" id="3.40.50.10260">
    <property type="entry name" value="YjeF N-terminal domain"/>
    <property type="match status" value="1"/>
</dbReference>
<dbReference type="InterPro" id="IPR004443">
    <property type="entry name" value="YjeF_N_dom"/>
</dbReference>
<dbReference type="HAMAP" id="MF_01965">
    <property type="entry name" value="NADHX_dehydratase"/>
    <property type="match status" value="1"/>
</dbReference>
<dbReference type="PANTHER" id="PTHR12592:SF0">
    <property type="entry name" value="ATP-DEPENDENT (S)-NAD(P)H-HYDRATE DEHYDRATASE"/>
    <property type="match status" value="1"/>
</dbReference>
<evidence type="ECO:0000256" key="6">
    <source>
        <dbReference type="ARBA" id="ARBA00022741"/>
    </source>
</evidence>
<feature type="domain" description="YjeF N-terminal" evidence="21">
    <location>
        <begin position="31"/>
        <end position="238"/>
    </location>
</feature>
<comment type="catalytic activity">
    <reaction evidence="17">
        <text>(6S)-NADHX + ATP = ADP + phosphate + NADH + H(+)</text>
        <dbReference type="Rhea" id="RHEA:19017"/>
        <dbReference type="ChEBI" id="CHEBI:15378"/>
        <dbReference type="ChEBI" id="CHEBI:30616"/>
        <dbReference type="ChEBI" id="CHEBI:43474"/>
        <dbReference type="ChEBI" id="CHEBI:57945"/>
        <dbReference type="ChEBI" id="CHEBI:64074"/>
        <dbReference type="ChEBI" id="CHEBI:456216"/>
        <dbReference type="EC" id="4.2.1.93"/>
    </reaction>
</comment>
<evidence type="ECO:0000256" key="2">
    <source>
        <dbReference type="ARBA" id="ARBA00000909"/>
    </source>
</evidence>
<evidence type="ECO:0000256" key="18">
    <source>
        <dbReference type="HAMAP-Rule" id="MF_03159"/>
    </source>
</evidence>
<gene>
    <name evidence="22" type="ORF">C3747_35g252</name>
</gene>
<dbReference type="InterPro" id="IPR017953">
    <property type="entry name" value="Carbohydrate_kinase_pred_CS"/>
</dbReference>
<dbReference type="VEuPathDB" id="TriTrypDB:TcCL_NonESM03759"/>
<feature type="domain" description="YjeF C-terminal" evidence="20">
    <location>
        <begin position="252"/>
        <end position="554"/>
    </location>
</feature>
<comment type="similarity">
    <text evidence="18">Belongs to the NnrE/AIBP family.</text>
</comment>
<dbReference type="GO" id="GO:0005524">
    <property type="term" value="F:ATP binding"/>
    <property type="evidence" value="ECO:0007669"/>
    <property type="project" value="UniProtKB-KW"/>
</dbReference>
<dbReference type="VEuPathDB" id="TriTrypDB:Tc_MARK_8732"/>
<evidence type="ECO:0000256" key="15">
    <source>
        <dbReference type="ARBA" id="ARBA00048238"/>
    </source>
</evidence>
<organism evidence="22 23">
    <name type="scientific">Trypanosoma cruzi</name>
    <dbReference type="NCBI Taxonomy" id="5693"/>
    <lineage>
        <taxon>Eukaryota</taxon>
        <taxon>Discoba</taxon>
        <taxon>Euglenozoa</taxon>
        <taxon>Kinetoplastea</taxon>
        <taxon>Metakinetoplastina</taxon>
        <taxon>Trypanosomatida</taxon>
        <taxon>Trypanosomatidae</taxon>
        <taxon>Trypanosoma</taxon>
        <taxon>Schizotrypanum</taxon>
    </lineage>
</organism>
<feature type="binding site" evidence="18">
    <location>
        <position position="181"/>
    </location>
    <ligand>
        <name>(6S)-NADPHX</name>
        <dbReference type="ChEBI" id="CHEBI:64076"/>
    </ligand>
</feature>
<dbReference type="InterPro" id="IPR036652">
    <property type="entry name" value="YjeF_N_dom_sf"/>
</dbReference>
<evidence type="ECO:0000256" key="11">
    <source>
        <dbReference type="ARBA" id="ARBA00023235"/>
    </source>
</evidence>
<dbReference type="OMA" id="KITVACH"/>
<evidence type="ECO:0000313" key="22">
    <source>
        <dbReference type="EMBL" id="PWV14481.1"/>
    </source>
</evidence>
<dbReference type="InterPro" id="IPR000631">
    <property type="entry name" value="CARKD"/>
</dbReference>
<dbReference type="EC" id="5.1.99.6" evidence="18"/>
<keyword evidence="10 17" id="KW-0520">NAD</keyword>
<dbReference type="SUPFAM" id="SSF53613">
    <property type="entry name" value="Ribokinase-like"/>
    <property type="match status" value="1"/>
</dbReference>
<comment type="function">
    <text evidence="18">Catalyzes the epimerization of the S- and R-forms of NAD(P)HX, a damaged form of NAD(P)H that is a result of enzymatic or heat-dependent hydration. This is a prerequisite for the S-specific NAD(P)H-hydrate dehydratase to allow the repair of both epimers of NAD(P)HX.</text>
</comment>
<comment type="catalytic activity">
    <reaction evidence="16">
        <text>(6S)-NADPHX + ADP = AMP + phosphate + NADPH + H(+)</text>
        <dbReference type="Rhea" id="RHEA:32235"/>
        <dbReference type="ChEBI" id="CHEBI:15378"/>
        <dbReference type="ChEBI" id="CHEBI:43474"/>
        <dbReference type="ChEBI" id="CHEBI:57783"/>
        <dbReference type="ChEBI" id="CHEBI:64076"/>
        <dbReference type="ChEBI" id="CHEBI:456215"/>
        <dbReference type="ChEBI" id="CHEBI:456216"/>
        <dbReference type="EC" id="4.2.1.136"/>
    </reaction>
</comment>
<evidence type="ECO:0000259" key="21">
    <source>
        <dbReference type="PROSITE" id="PS51385"/>
    </source>
</evidence>
<dbReference type="NCBIfam" id="TIGR00196">
    <property type="entry name" value="yjeF_cterm"/>
    <property type="match status" value="1"/>
</dbReference>
<evidence type="ECO:0000256" key="17">
    <source>
        <dbReference type="HAMAP-Rule" id="MF_03157"/>
    </source>
</evidence>
<evidence type="ECO:0000256" key="8">
    <source>
        <dbReference type="ARBA" id="ARBA00022857"/>
    </source>
</evidence>
<keyword evidence="12 17" id="KW-0456">Lyase</keyword>
<protein>
    <recommendedName>
        <fullName evidence="17 18">Multifunctional fusion protein</fullName>
    </recommendedName>
    <domain>
        <recommendedName>
            <fullName evidence="17">ATP-dependent (S)-NAD(P)H-hydrate dehydratase</fullName>
            <ecNumber evidence="17">4.2.1.93</ecNumber>
        </recommendedName>
        <alternativeName>
            <fullName evidence="17">ATP-dependent NAD(P)HX dehydratase</fullName>
        </alternativeName>
    </domain>
    <domain>
        <recommendedName>
            <fullName evidence="18">NAD(P)H-hydrate epimerase</fullName>
            <ecNumber evidence="18">5.1.99.6</ecNumber>
        </recommendedName>
        <alternativeName>
            <fullName evidence="18">NAD(P)HX epimerase</fullName>
        </alternativeName>
    </domain>
</protein>
<dbReference type="VEuPathDB" id="TriTrypDB:C4B63_52g143"/>
<reference evidence="22 23" key="1">
    <citation type="journal article" date="2018" name="Microb. Genom.">
        <title>Expanding an expanded genome: long-read sequencing of Trypanosoma cruzi.</title>
        <authorList>
            <person name="Berna L."/>
            <person name="Rodriguez M."/>
            <person name="Chiribao M.L."/>
            <person name="Parodi-Talice A."/>
            <person name="Pita S."/>
            <person name="Rijo G."/>
            <person name="Alvarez-Valin F."/>
            <person name="Robello C."/>
        </authorList>
    </citation>
    <scope>NUCLEOTIDE SEQUENCE [LARGE SCALE GENOMIC DNA]</scope>
    <source>
        <strain evidence="22 23">TCC</strain>
    </source>
</reference>
<evidence type="ECO:0000256" key="19">
    <source>
        <dbReference type="SAM" id="MobiDB-lite"/>
    </source>
</evidence>
<dbReference type="InterPro" id="IPR029056">
    <property type="entry name" value="Ribokinase-like"/>
</dbReference>
<dbReference type="Pfam" id="PF01256">
    <property type="entry name" value="Carb_kinase"/>
    <property type="match status" value="1"/>
</dbReference>
<comment type="catalytic activity">
    <reaction evidence="15">
        <text>(6S)-NADHX + ADP = AMP + phosphate + NADH + H(+)</text>
        <dbReference type="Rhea" id="RHEA:32223"/>
        <dbReference type="ChEBI" id="CHEBI:15378"/>
        <dbReference type="ChEBI" id="CHEBI:43474"/>
        <dbReference type="ChEBI" id="CHEBI:57945"/>
        <dbReference type="ChEBI" id="CHEBI:64074"/>
        <dbReference type="ChEBI" id="CHEBI:456215"/>
        <dbReference type="ChEBI" id="CHEBI:456216"/>
        <dbReference type="EC" id="4.2.1.136"/>
    </reaction>
</comment>
<dbReference type="VEuPathDB" id="TriTrypDB:TcBrA4_0133270"/>
<dbReference type="CDD" id="cd01171">
    <property type="entry name" value="YXKO-related"/>
    <property type="match status" value="1"/>
</dbReference>
<comment type="catalytic activity">
    <reaction evidence="17">
        <text>(6S)-NADPHX + ATP = ADP + phosphate + NADPH + H(+)</text>
        <dbReference type="Rhea" id="RHEA:32231"/>
        <dbReference type="ChEBI" id="CHEBI:15378"/>
        <dbReference type="ChEBI" id="CHEBI:30616"/>
        <dbReference type="ChEBI" id="CHEBI:43474"/>
        <dbReference type="ChEBI" id="CHEBI:57783"/>
        <dbReference type="ChEBI" id="CHEBI:64076"/>
        <dbReference type="ChEBI" id="CHEBI:456216"/>
        <dbReference type="EC" id="4.2.1.93"/>
    </reaction>
</comment>
<comment type="caution">
    <text evidence="22">The sequence shown here is derived from an EMBL/GenBank/DDBJ whole genome shotgun (WGS) entry which is preliminary data.</text>
</comment>
<dbReference type="EMBL" id="PRFC01000035">
    <property type="protein sequence ID" value="PWV14481.1"/>
    <property type="molecule type" value="Genomic_DNA"/>
</dbReference>
<keyword evidence="9 18" id="KW-0630">Potassium</keyword>
<keyword evidence="13" id="KW-0511">Multifunctional enzyme</keyword>
<evidence type="ECO:0000256" key="3">
    <source>
        <dbReference type="ARBA" id="ARBA00006001"/>
    </source>
</evidence>
<evidence type="ECO:0000259" key="20">
    <source>
        <dbReference type="PROSITE" id="PS51383"/>
    </source>
</evidence>
<dbReference type="PROSITE" id="PS51383">
    <property type="entry name" value="YJEF_C_3"/>
    <property type="match status" value="1"/>
</dbReference>
<dbReference type="VEuPathDB" id="TriTrypDB:TcCLB.509937.20"/>
<dbReference type="VEuPathDB" id="TriTrypDB:BCY84_07804"/>
<evidence type="ECO:0000256" key="16">
    <source>
        <dbReference type="ARBA" id="ARBA00049209"/>
    </source>
</evidence>
<evidence type="ECO:0000256" key="10">
    <source>
        <dbReference type="ARBA" id="ARBA00023027"/>
    </source>
</evidence>
<keyword evidence="5 18" id="KW-0479">Metal-binding</keyword>
<comment type="cofactor">
    <cofactor evidence="18">
        <name>K(+)</name>
        <dbReference type="ChEBI" id="CHEBI:29103"/>
    </cofactor>
    <text evidence="18">Binds 1 potassium ion per subunit.</text>
</comment>
<dbReference type="GO" id="GO:0052856">
    <property type="term" value="F:NAD(P)HX epimerase activity"/>
    <property type="evidence" value="ECO:0007669"/>
    <property type="project" value="UniProtKB-UniRule"/>
</dbReference>
<evidence type="ECO:0000256" key="4">
    <source>
        <dbReference type="ARBA" id="ARBA00009524"/>
    </source>
</evidence>